<evidence type="ECO:0000313" key="2">
    <source>
        <dbReference type="EMBL" id="KAJ1204175.1"/>
    </source>
</evidence>
<sequence>MPRRRDLIHDIGCSGRHQKRASSGQIRGLTKAQENKDGPAALLAATGLAHNKTVDSDEGSNSHRHSMEYTTDDTAVSK</sequence>
<proteinExistence type="predicted"/>
<organism evidence="2 3">
    <name type="scientific">Pleurodeles waltl</name>
    <name type="common">Iberian ribbed newt</name>
    <dbReference type="NCBI Taxonomy" id="8319"/>
    <lineage>
        <taxon>Eukaryota</taxon>
        <taxon>Metazoa</taxon>
        <taxon>Chordata</taxon>
        <taxon>Craniata</taxon>
        <taxon>Vertebrata</taxon>
        <taxon>Euteleostomi</taxon>
        <taxon>Amphibia</taxon>
        <taxon>Batrachia</taxon>
        <taxon>Caudata</taxon>
        <taxon>Salamandroidea</taxon>
        <taxon>Salamandridae</taxon>
        <taxon>Pleurodelinae</taxon>
        <taxon>Pleurodeles</taxon>
    </lineage>
</organism>
<feature type="region of interest" description="Disordered" evidence="1">
    <location>
        <begin position="1"/>
        <end position="37"/>
    </location>
</feature>
<keyword evidence="3" id="KW-1185">Reference proteome</keyword>
<dbReference type="EMBL" id="JANPWB010000003">
    <property type="protein sequence ID" value="KAJ1204175.1"/>
    <property type="molecule type" value="Genomic_DNA"/>
</dbReference>
<reference evidence="2" key="1">
    <citation type="journal article" date="2022" name="bioRxiv">
        <title>Sequencing and chromosome-scale assembly of the giantPleurodeles waltlgenome.</title>
        <authorList>
            <person name="Brown T."/>
            <person name="Elewa A."/>
            <person name="Iarovenko S."/>
            <person name="Subramanian E."/>
            <person name="Araus A.J."/>
            <person name="Petzold A."/>
            <person name="Susuki M."/>
            <person name="Suzuki K.-i.T."/>
            <person name="Hayashi T."/>
            <person name="Toyoda A."/>
            <person name="Oliveira C."/>
            <person name="Osipova E."/>
            <person name="Leigh N.D."/>
            <person name="Simon A."/>
            <person name="Yun M.H."/>
        </authorList>
    </citation>
    <scope>NUCLEOTIDE SEQUENCE</scope>
    <source>
        <strain evidence="2">20211129_DDA</strain>
        <tissue evidence="2">Liver</tissue>
    </source>
</reference>
<gene>
    <name evidence="2" type="ORF">NDU88_007956</name>
</gene>
<dbReference type="Proteomes" id="UP001066276">
    <property type="component" value="Chromosome 2_1"/>
</dbReference>
<accession>A0AAV7VU23</accession>
<evidence type="ECO:0000313" key="3">
    <source>
        <dbReference type="Proteomes" id="UP001066276"/>
    </source>
</evidence>
<name>A0AAV7VU23_PLEWA</name>
<dbReference type="AlphaFoldDB" id="A0AAV7VU23"/>
<feature type="compositionally biased region" description="Polar residues" evidence="1">
    <location>
        <begin position="68"/>
        <end position="78"/>
    </location>
</feature>
<feature type="region of interest" description="Disordered" evidence="1">
    <location>
        <begin position="51"/>
        <end position="78"/>
    </location>
</feature>
<protein>
    <submittedName>
        <fullName evidence="2">Uncharacterized protein</fullName>
    </submittedName>
</protein>
<evidence type="ECO:0000256" key="1">
    <source>
        <dbReference type="SAM" id="MobiDB-lite"/>
    </source>
</evidence>
<comment type="caution">
    <text evidence="2">The sequence shown here is derived from an EMBL/GenBank/DDBJ whole genome shotgun (WGS) entry which is preliminary data.</text>
</comment>